<dbReference type="Proteomes" id="UP000821837">
    <property type="component" value="Unassembled WGS sequence"/>
</dbReference>
<feature type="domain" description="ABC transporter" evidence="8">
    <location>
        <begin position="881"/>
        <end position="1202"/>
    </location>
</feature>
<accession>A0A9D4TDH9</accession>
<dbReference type="GO" id="GO:0005319">
    <property type="term" value="F:lipid transporter activity"/>
    <property type="evidence" value="ECO:0007669"/>
    <property type="project" value="TreeGrafter"/>
</dbReference>
<dbReference type="InterPro" id="IPR017871">
    <property type="entry name" value="ABC_transporter-like_CS"/>
</dbReference>
<keyword evidence="5 7" id="KW-1133">Transmembrane helix</keyword>
<reference evidence="9" key="1">
    <citation type="journal article" date="2020" name="Cell">
        <title>Large-Scale Comparative Analyses of Tick Genomes Elucidate Their Genetic Diversity and Vector Capacities.</title>
        <authorList>
            <consortium name="Tick Genome and Microbiome Consortium (TIGMIC)"/>
            <person name="Jia N."/>
            <person name="Wang J."/>
            <person name="Shi W."/>
            <person name="Du L."/>
            <person name="Sun Y."/>
            <person name="Zhan W."/>
            <person name="Jiang J.F."/>
            <person name="Wang Q."/>
            <person name="Zhang B."/>
            <person name="Ji P."/>
            <person name="Bell-Sakyi L."/>
            <person name="Cui X.M."/>
            <person name="Yuan T.T."/>
            <person name="Jiang B.G."/>
            <person name="Yang W.F."/>
            <person name="Lam T.T."/>
            <person name="Chang Q.C."/>
            <person name="Ding S.J."/>
            <person name="Wang X.J."/>
            <person name="Zhu J.G."/>
            <person name="Ruan X.D."/>
            <person name="Zhao L."/>
            <person name="Wei J.T."/>
            <person name="Ye R.Z."/>
            <person name="Que T.C."/>
            <person name="Du C.H."/>
            <person name="Zhou Y.H."/>
            <person name="Cheng J.X."/>
            <person name="Dai P.F."/>
            <person name="Guo W.B."/>
            <person name="Han X.H."/>
            <person name="Huang E.J."/>
            <person name="Li L.F."/>
            <person name="Wei W."/>
            <person name="Gao Y.C."/>
            <person name="Liu J.Z."/>
            <person name="Shao H.Z."/>
            <person name="Wang X."/>
            <person name="Wang C.C."/>
            <person name="Yang T.C."/>
            <person name="Huo Q.B."/>
            <person name="Li W."/>
            <person name="Chen H.Y."/>
            <person name="Chen S.E."/>
            <person name="Zhou L.G."/>
            <person name="Ni X.B."/>
            <person name="Tian J.H."/>
            <person name="Sheng Y."/>
            <person name="Liu T."/>
            <person name="Pan Y.S."/>
            <person name="Xia L.Y."/>
            <person name="Li J."/>
            <person name="Zhao F."/>
            <person name="Cao W.C."/>
        </authorList>
    </citation>
    <scope>NUCLEOTIDE SEQUENCE</scope>
    <source>
        <strain evidence="9">Rsan-2018</strain>
    </source>
</reference>
<organism evidence="9 10">
    <name type="scientific">Rhipicephalus sanguineus</name>
    <name type="common">Brown dog tick</name>
    <name type="synonym">Ixodes sanguineus</name>
    <dbReference type="NCBI Taxonomy" id="34632"/>
    <lineage>
        <taxon>Eukaryota</taxon>
        <taxon>Metazoa</taxon>
        <taxon>Ecdysozoa</taxon>
        <taxon>Arthropoda</taxon>
        <taxon>Chelicerata</taxon>
        <taxon>Arachnida</taxon>
        <taxon>Acari</taxon>
        <taxon>Parasitiformes</taxon>
        <taxon>Ixodida</taxon>
        <taxon>Ixodoidea</taxon>
        <taxon>Ixodidae</taxon>
        <taxon>Rhipicephalinae</taxon>
        <taxon>Rhipicephalus</taxon>
        <taxon>Rhipicephalus</taxon>
    </lineage>
</organism>
<gene>
    <name evidence="9" type="ORF">HPB52_025062</name>
</gene>
<dbReference type="GO" id="GO:0016887">
    <property type="term" value="F:ATP hydrolysis activity"/>
    <property type="evidence" value="ECO:0007669"/>
    <property type="project" value="InterPro"/>
</dbReference>
<keyword evidence="6 7" id="KW-0472">Membrane</keyword>
<dbReference type="SUPFAM" id="SSF52540">
    <property type="entry name" value="P-loop containing nucleoside triphosphate hydrolases"/>
    <property type="match status" value="2"/>
</dbReference>
<evidence type="ECO:0000313" key="10">
    <source>
        <dbReference type="Proteomes" id="UP000821837"/>
    </source>
</evidence>
<dbReference type="SMART" id="SM00382">
    <property type="entry name" value="AAA"/>
    <property type="match status" value="1"/>
</dbReference>
<dbReference type="Gene3D" id="3.40.50.300">
    <property type="entry name" value="P-loop containing nucleotide triphosphate hydrolases"/>
    <property type="match status" value="2"/>
</dbReference>
<evidence type="ECO:0000313" key="9">
    <source>
        <dbReference type="EMBL" id="KAH7986319.1"/>
    </source>
</evidence>
<evidence type="ECO:0000256" key="4">
    <source>
        <dbReference type="ARBA" id="ARBA00022840"/>
    </source>
</evidence>
<keyword evidence="3" id="KW-0547">Nucleotide-binding</keyword>
<feature type="transmembrane region" description="Helical" evidence="7">
    <location>
        <begin position="817"/>
        <end position="840"/>
    </location>
</feature>
<protein>
    <recommendedName>
        <fullName evidence="8">ABC transporter domain-containing protein</fullName>
    </recommendedName>
</protein>
<dbReference type="PANTHER" id="PTHR19229:SF250">
    <property type="entry name" value="ABC TRANSPORTER DOMAIN-CONTAINING PROTEIN-RELATED"/>
    <property type="match status" value="1"/>
</dbReference>
<sequence>MLIFNSAYIIIGLFTSLFFDTPSLGLACGLILWTVSLLGPFLSLEWSARTVSAYISTKSSSKLSASVIPIHGLYFFFRIVEFYESYDVPFGWPAIYRKALGRDNVTPFTLMLCMGASAFVFSLGIWYLEAVLPWTNVVPLPLHFPFMASYWNVVVEEVKVAGSQESSNSQEEGHENFEEEPRHLLLVLEVIDLCKVYRKKFAVDHLNMRLYYGQIFVLLGHNGAGKSTICNMLSGLLRPTYGTAIIEGFDLIKNHDDALENVRVCPQRNMLYDELTVYEHLYFFAIIQRISTDTIAEQVEIIIKSLHFGPHINSFPRALPQGFRRKLCIAITVIADPKVLILDEPTAGLDPQSRNEVWDLLQKMRRTCTMLLTTHDMEEADVVGDRIAILAEGTIRCCGSSQFLKHRFGTGYHLDIVKRPRRCDVGGVIMVVKTYVPTVQLVSESTEILRLSLGVTSSEGFVDMFKVLERFRKKLGVAMMSVSVTTMEDVYLRHSPFGIRKSHKTTISAPPDQTQEPVDIKALREKCEGCVWRKSSLQALLALLRKRIQFARHQWMLPVLGIVAPALLLALQGIRERGKATTTEVVKDVYPYDLKVMYNFSIASVITADEESVLVSQYYRQYLEQKGLPCARVRDITDYLLEVGSRSMEEYAQHAVGGSFFLIGKKAQGSKTQAGESYSGELYHSAIIALNLVHTSLLRWTVGDDTASIKLRVRPQKQLEEAIAYDPDSPDVIQRHLERFTLGAMSVAMMTAACGLFPVVDRRSGFRQLQMLTGLPLRIYWLANFMFDLFVYLLSCGSFFSAMFYYYGTFFIEMMTLIVFIFVCYGFCAVPMSYLLTLAADTPTTGYALVLLASFFGAFMQSGTIAFGLLRAAAGVRFVLLNVLPVLRLMPSYALMSAIGKTVSKSQIAYICSRGTVDSYRRICVEPVGGFSVAAQEERTNNEDFVEYCCPQFLALGATRLPDYTPSISDVPEAFFMLFEGMAFALLLLYLDGGGIDHIRELFAPQASAGRKAVFSQKGPDRVVPDHKVRDDDVEAEESRVRNEVLIGKLGKDVLAVLEFCKTLALFARLRGVPEYRVASVTGDIARLVGLETVIEEYVAAYSAGMRRRLSVAVALVGLPPLVLLDEPTVGVDVSSRRIFWDALRGLQNVAGISVVITTGSMEEVEVVCDRLAIMIDGEFQCMGSLSHLKGKFAQGFTIMVKTHDEYKEDYEYRNKLMRAISETFLNSKLQQQFEGFLEYHMANTGLLWSDLFAHAEAIKQKYNVLELLISDTTLDHVYAALARWERGRPHRMGDADSGEKEEKDEKQ</sequence>
<dbReference type="VEuPathDB" id="VectorBase:RSAN_048235"/>
<evidence type="ECO:0000256" key="6">
    <source>
        <dbReference type="ARBA" id="ARBA00023136"/>
    </source>
</evidence>
<dbReference type="CDD" id="cd03263">
    <property type="entry name" value="ABC_subfamily_A"/>
    <property type="match status" value="1"/>
</dbReference>
<evidence type="ECO:0000256" key="1">
    <source>
        <dbReference type="ARBA" id="ARBA00004141"/>
    </source>
</evidence>
<proteinExistence type="predicted"/>
<dbReference type="GO" id="GO:0140359">
    <property type="term" value="F:ABC-type transporter activity"/>
    <property type="evidence" value="ECO:0007669"/>
    <property type="project" value="InterPro"/>
</dbReference>
<evidence type="ECO:0000256" key="2">
    <source>
        <dbReference type="ARBA" id="ARBA00022692"/>
    </source>
</evidence>
<comment type="caution">
    <text evidence="9">The sequence shown here is derived from an EMBL/GenBank/DDBJ whole genome shotgun (WGS) entry which is preliminary data.</text>
</comment>
<feature type="transmembrane region" description="Helical" evidence="7">
    <location>
        <begin position="779"/>
        <end position="805"/>
    </location>
</feature>
<dbReference type="VEuPathDB" id="VectorBase:RSAN_050578"/>
<dbReference type="Pfam" id="PF12698">
    <property type="entry name" value="ABC2_membrane_3"/>
    <property type="match status" value="1"/>
</dbReference>
<dbReference type="InterPro" id="IPR026082">
    <property type="entry name" value="ABCA"/>
</dbReference>
<dbReference type="GO" id="GO:0016020">
    <property type="term" value="C:membrane"/>
    <property type="evidence" value="ECO:0007669"/>
    <property type="project" value="UniProtKB-SubCell"/>
</dbReference>
<keyword evidence="2 7" id="KW-0812">Transmembrane</keyword>
<evidence type="ECO:0000259" key="8">
    <source>
        <dbReference type="PROSITE" id="PS50893"/>
    </source>
</evidence>
<dbReference type="EMBL" id="JABSTV010000484">
    <property type="protein sequence ID" value="KAH7986319.1"/>
    <property type="molecule type" value="Genomic_DNA"/>
</dbReference>
<comment type="subcellular location">
    <subcellularLocation>
        <location evidence="1">Membrane</location>
        <topology evidence="1">Multi-pass membrane protein</topology>
    </subcellularLocation>
</comment>
<feature type="transmembrane region" description="Helical" evidence="7">
    <location>
        <begin position="24"/>
        <end position="44"/>
    </location>
</feature>
<dbReference type="PROSITE" id="PS00211">
    <property type="entry name" value="ABC_TRANSPORTER_1"/>
    <property type="match status" value="1"/>
</dbReference>
<name>A0A9D4TDH9_RHISA</name>
<dbReference type="InterPro" id="IPR027417">
    <property type="entry name" value="P-loop_NTPase"/>
</dbReference>
<keyword evidence="4" id="KW-0067">ATP-binding</keyword>
<feature type="transmembrane region" description="Helical" evidence="7">
    <location>
        <begin position="105"/>
        <end position="128"/>
    </location>
</feature>
<evidence type="ECO:0000256" key="5">
    <source>
        <dbReference type="ARBA" id="ARBA00022989"/>
    </source>
</evidence>
<dbReference type="InterPro" id="IPR013525">
    <property type="entry name" value="ABC2_TM"/>
</dbReference>
<dbReference type="InterPro" id="IPR003439">
    <property type="entry name" value="ABC_transporter-like_ATP-bd"/>
</dbReference>
<evidence type="ECO:0000256" key="7">
    <source>
        <dbReference type="SAM" id="Phobius"/>
    </source>
</evidence>
<dbReference type="PANTHER" id="PTHR19229">
    <property type="entry name" value="ATP-BINDING CASSETTE TRANSPORTER SUBFAMILY A ABCA"/>
    <property type="match status" value="1"/>
</dbReference>
<dbReference type="PROSITE" id="PS50893">
    <property type="entry name" value="ABC_TRANSPORTER_2"/>
    <property type="match status" value="2"/>
</dbReference>
<feature type="transmembrane region" description="Helical" evidence="7">
    <location>
        <begin position="740"/>
        <end position="759"/>
    </location>
</feature>
<keyword evidence="10" id="KW-1185">Reference proteome</keyword>
<dbReference type="FunFam" id="3.40.50.300:FF:000436">
    <property type="entry name" value="ATP binding cassette subfamily A member 9"/>
    <property type="match status" value="1"/>
</dbReference>
<dbReference type="InterPro" id="IPR003593">
    <property type="entry name" value="AAA+_ATPase"/>
</dbReference>
<dbReference type="Pfam" id="PF00005">
    <property type="entry name" value="ABC_tran"/>
    <property type="match status" value="2"/>
</dbReference>
<dbReference type="GO" id="GO:0005524">
    <property type="term" value="F:ATP binding"/>
    <property type="evidence" value="ECO:0007669"/>
    <property type="project" value="UniProtKB-KW"/>
</dbReference>
<evidence type="ECO:0000256" key="3">
    <source>
        <dbReference type="ARBA" id="ARBA00022741"/>
    </source>
</evidence>
<feature type="domain" description="ABC transporter" evidence="8">
    <location>
        <begin position="188"/>
        <end position="417"/>
    </location>
</feature>
<feature type="transmembrane region" description="Helical" evidence="7">
    <location>
        <begin position="846"/>
        <end position="870"/>
    </location>
</feature>
<reference evidence="9" key="2">
    <citation type="submission" date="2021-09" db="EMBL/GenBank/DDBJ databases">
        <authorList>
            <person name="Jia N."/>
            <person name="Wang J."/>
            <person name="Shi W."/>
            <person name="Du L."/>
            <person name="Sun Y."/>
            <person name="Zhan W."/>
            <person name="Jiang J."/>
            <person name="Wang Q."/>
            <person name="Zhang B."/>
            <person name="Ji P."/>
            <person name="Sakyi L.B."/>
            <person name="Cui X."/>
            <person name="Yuan T."/>
            <person name="Jiang B."/>
            <person name="Yang W."/>
            <person name="Lam T.T.-Y."/>
            <person name="Chang Q."/>
            <person name="Ding S."/>
            <person name="Wang X."/>
            <person name="Zhu J."/>
            <person name="Ruan X."/>
            <person name="Zhao L."/>
            <person name="Wei J."/>
            <person name="Que T."/>
            <person name="Du C."/>
            <person name="Cheng J."/>
            <person name="Dai P."/>
            <person name="Han X."/>
            <person name="Huang E."/>
            <person name="Gao Y."/>
            <person name="Liu J."/>
            <person name="Shao H."/>
            <person name="Ye R."/>
            <person name="Li L."/>
            <person name="Wei W."/>
            <person name="Wang X."/>
            <person name="Wang C."/>
            <person name="Huo Q."/>
            <person name="Li W."/>
            <person name="Guo W."/>
            <person name="Chen H."/>
            <person name="Chen S."/>
            <person name="Zhou L."/>
            <person name="Zhou L."/>
            <person name="Ni X."/>
            <person name="Tian J."/>
            <person name="Zhou Y."/>
            <person name="Sheng Y."/>
            <person name="Liu T."/>
            <person name="Pan Y."/>
            <person name="Xia L."/>
            <person name="Li J."/>
            <person name="Zhao F."/>
            <person name="Cao W."/>
        </authorList>
    </citation>
    <scope>NUCLEOTIDE SEQUENCE</scope>
    <source>
        <strain evidence="9">Rsan-2018</strain>
        <tissue evidence="9">Larvae</tissue>
    </source>
</reference>